<evidence type="ECO:0000313" key="1">
    <source>
        <dbReference type="EMBL" id="PHJ24898.1"/>
    </source>
</evidence>
<dbReference type="Gene3D" id="3.30.780.10">
    <property type="entry name" value="SUI1-like domain"/>
    <property type="match status" value="1"/>
</dbReference>
<dbReference type="InterPro" id="IPR007740">
    <property type="entry name" value="Ribosomal_mL49"/>
</dbReference>
<dbReference type="AlphaFoldDB" id="A0A2C6LCD3"/>
<reference evidence="1 2" key="1">
    <citation type="journal article" date="2017" name="Int. J. Parasitol.">
        <title>The genome of the protozoan parasite Cystoisospora suis and a reverse vaccinology approach to identify vaccine candidates.</title>
        <authorList>
            <person name="Palmieri N."/>
            <person name="Shrestha A."/>
            <person name="Ruttkowski B."/>
            <person name="Beck T."/>
            <person name="Vogl C."/>
            <person name="Tomley F."/>
            <person name="Blake D.P."/>
            <person name="Joachim A."/>
        </authorList>
    </citation>
    <scope>NUCLEOTIDE SEQUENCE [LARGE SCALE GENOMIC DNA]</scope>
    <source>
        <strain evidence="1 2">Wien I</strain>
    </source>
</reference>
<dbReference type="RefSeq" id="XP_067926570.1">
    <property type="nucleotide sequence ID" value="XM_068061456.1"/>
</dbReference>
<gene>
    <name evidence="1" type="ORF">CSUI_001250</name>
</gene>
<keyword evidence="2" id="KW-1185">Reference proteome</keyword>
<dbReference type="GeneID" id="94424667"/>
<comment type="caution">
    <text evidence="1">The sequence shown here is derived from an EMBL/GenBank/DDBJ whole genome shotgun (WGS) entry which is preliminary data.</text>
</comment>
<keyword evidence="1" id="KW-0687">Ribonucleoprotein</keyword>
<sequence length="196" mass="21526">MPQPAGTFGSLLPVWRAACDQLGHLVNRTSSGRPQLLRQRLFSTSPAVRQAEGVKNESQTSLFPEDECPSEGEPLCSLAESDPPKARAAVERSAVWGFSRPSGLADTSSVQSHRDRSGILYFSGWESERLCRRSKAANHVPFSVRRTASDNVPVYLHWQNNRNKVSTVVRKVQGSKRVSEIHSTDMGPAVALPCKS</sequence>
<evidence type="ECO:0000313" key="2">
    <source>
        <dbReference type="Proteomes" id="UP000221165"/>
    </source>
</evidence>
<protein>
    <submittedName>
        <fullName evidence="1">Mitochondrial large subunit ribosomal protein</fullName>
    </submittedName>
</protein>
<keyword evidence="1" id="KW-0689">Ribosomal protein</keyword>
<name>A0A2C6LCD3_9APIC</name>
<dbReference type="GO" id="GO:0005840">
    <property type="term" value="C:ribosome"/>
    <property type="evidence" value="ECO:0007669"/>
    <property type="project" value="UniProtKB-KW"/>
</dbReference>
<dbReference type="GO" id="GO:0003735">
    <property type="term" value="F:structural constituent of ribosome"/>
    <property type="evidence" value="ECO:0007669"/>
    <property type="project" value="InterPro"/>
</dbReference>
<dbReference type="Proteomes" id="UP000221165">
    <property type="component" value="Unassembled WGS sequence"/>
</dbReference>
<proteinExistence type="predicted"/>
<dbReference type="EMBL" id="MIGC01000491">
    <property type="protein sequence ID" value="PHJ24898.1"/>
    <property type="molecule type" value="Genomic_DNA"/>
</dbReference>
<dbReference type="GO" id="GO:0006412">
    <property type="term" value="P:translation"/>
    <property type="evidence" value="ECO:0007669"/>
    <property type="project" value="InterPro"/>
</dbReference>
<dbReference type="VEuPathDB" id="ToxoDB:CSUI_001250"/>
<dbReference type="Pfam" id="PF05046">
    <property type="entry name" value="Img2"/>
    <property type="match status" value="1"/>
</dbReference>
<accession>A0A2C6LCD3</accession>
<dbReference type="OrthoDB" id="19439at2759"/>
<organism evidence="1 2">
    <name type="scientific">Cystoisospora suis</name>
    <dbReference type="NCBI Taxonomy" id="483139"/>
    <lineage>
        <taxon>Eukaryota</taxon>
        <taxon>Sar</taxon>
        <taxon>Alveolata</taxon>
        <taxon>Apicomplexa</taxon>
        <taxon>Conoidasida</taxon>
        <taxon>Coccidia</taxon>
        <taxon>Eucoccidiorida</taxon>
        <taxon>Eimeriorina</taxon>
        <taxon>Sarcocystidae</taxon>
        <taxon>Cystoisospora</taxon>
    </lineage>
</organism>